<feature type="non-terminal residue" evidence="1">
    <location>
        <position position="94"/>
    </location>
</feature>
<reference evidence="2" key="1">
    <citation type="journal article" date="2014" name="Proc. Natl. Acad. Sci. U.S.A.">
        <title>Extensive sampling of basidiomycete genomes demonstrates inadequacy of the white-rot/brown-rot paradigm for wood decay fungi.</title>
        <authorList>
            <person name="Riley R."/>
            <person name="Salamov A.A."/>
            <person name="Brown D.W."/>
            <person name="Nagy L.G."/>
            <person name="Floudas D."/>
            <person name="Held B.W."/>
            <person name="Levasseur A."/>
            <person name="Lombard V."/>
            <person name="Morin E."/>
            <person name="Otillar R."/>
            <person name="Lindquist E.A."/>
            <person name="Sun H."/>
            <person name="LaButti K.M."/>
            <person name="Schmutz J."/>
            <person name="Jabbour D."/>
            <person name="Luo H."/>
            <person name="Baker S.E."/>
            <person name="Pisabarro A.G."/>
            <person name="Walton J.D."/>
            <person name="Blanchette R.A."/>
            <person name="Henrissat B."/>
            <person name="Martin F."/>
            <person name="Cullen D."/>
            <person name="Hibbett D.S."/>
            <person name="Grigoriev I.V."/>
        </authorList>
    </citation>
    <scope>NUCLEOTIDE SEQUENCE [LARGE SCALE GENOMIC DNA]</scope>
    <source>
        <strain evidence="2">MUCL 33604</strain>
    </source>
</reference>
<organism evidence="1 2">
    <name type="scientific">Jaapia argillacea MUCL 33604</name>
    <dbReference type="NCBI Taxonomy" id="933084"/>
    <lineage>
        <taxon>Eukaryota</taxon>
        <taxon>Fungi</taxon>
        <taxon>Dikarya</taxon>
        <taxon>Basidiomycota</taxon>
        <taxon>Agaricomycotina</taxon>
        <taxon>Agaricomycetes</taxon>
        <taxon>Agaricomycetidae</taxon>
        <taxon>Jaapiales</taxon>
        <taxon>Jaapiaceae</taxon>
        <taxon>Jaapia</taxon>
    </lineage>
</organism>
<dbReference type="Proteomes" id="UP000027265">
    <property type="component" value="Unassembled WGS sequence"/>
</dbReference>
<dbReference type="HOGENOM" id="CLU_179723_0_0_1"/>
<evidence type="ECO:0000313" key="1">
    <source>
        <dbReference type="EMBL" id="KDQ60541.1"/>
    </source>
</evidence>
<accession>A0A067QD66</accession>
<keyword evidence="2" id="KW-1185">Reference proteome</keyword>
<dbReference type="AlphaFoldDB" id="A0A067QD66"/>
<name>A0A067QD66_9AGAM</name>
<evidence type="ECO:0000313" key="2">
    <source>
        <dbReference type="Proteomes" id="UP000027265"/>
    </source>
</evidence>
<dbReference type="STRING" id="933084.A0A067QD66"/>
<gene>
    <name evidence="1" type="ORF">JAAARDRAFT_85026</name>
</gene>
<protein>
    <submittedName>
        <fullName evidence="1">Uncharacterized protein</fullName>
    </submittedName>
</protein>
<sequence length="94" mass="10370">DILDGRTARDFKGPDGEPFVGVAGGDLGLQFRLSVDWFNPQLNKQSGKKVSTGHMSLTCLDLPPSVRYKSENIYLARVIPGPNEPSLDQINHYL</sequence>
<dbReference type="EMBL" id="KL197714">
    <property type="protein sequence ID" value="KDQ60541.1"/>
    <property type="molecule type" value="Genomic_DNA"/>
</dbReference>
<feature type="non-terminal residue" evidence="1">
    <location>
        <position position="1"/>
    </location>
</feature>
<dbReference type="OrthoDB" id="3253623at2759"/>
<proteinExistence type="predicted"/>
<dbReference type="InParanoid" id="A0A067QD66"/>